<gene>
    <name evidence="2" type="ORF">C1N66_01050</name>
    <name evidence="3" type="ORF">C1N66_11320</name>
</gene>
<dbReference type="AlphaFoldDB" id="A0A6I7E9J0"/>
<dbReference type="EMBL" id="CP028009">
    <property type="protein sequence ID" value="QHV43673.1"/>
    <property type="molecule type" value="Genomic_DNA"/>
</dbReference>
<reference evidence="2 4" key="1">
    <citation type="submission" date="2018-03" db="EMBL/GenBank/DDBJ databases">
        <title>The complete genome of bacterial strain SGAir0260.</title>
        <authorList>
            <person name="Schuster S.C."/>
        </authorList>
    </citation>
    <scope>NUCLEOTIDE SEQUENCE [LARGE SCALE GENOMIC DNA]</scope>
    <source>
        <strain evidence="2 4">SGAir0260</strain>
    </source>
</reference>
<evidence type="ECO:0000313" key="3">
    <source>
        <dbReference type="EMBL" id="QHV43673.1"/>
    </source>
</evidence>
<evidence type="ECO:0000313" key="2">
    <source>
        <dbReference type="EMBL" id="QHV41827.1"/>
    </source>
</evidence>
<keyword evidence="1" id="KW-0732">Signal</keyword>
<feature type="signal peptide" evidence="1">
    <location>
        <begin position="1"/>
        <end position="24"/>
    </location>
</feature>
<evidence type="ECO:0000256" key="1">
    <source>
        <dbReference type="SAM" id="SignalP"/>
    </source>
</evidence>
<feature type="chain" id="PRO_5044104906" evidence="1">
    <location>
        <begin position="25"/>
        <end position="234"/>
    </location>
</feature>
<evidence type="ECO:0000313" key="4">
    <source>
        <dbReference type="Proteomes" id="UP000464780"/>
    </source>
</evidence>
<protein>
    <submittedName>
        <fullName evidence="2">Uncharacterized protein</fullName>
    </submittedName>
</protein>
<organism evidence="2 4">
    <name type="scientific">Bacillus cereus</name>
    <dbReference type="NCBI Taxonomy" id="1396"/>
    <lineage>
        <taxon>Bacteria</taxon>
        <taxon>Bacillati</taxon>
        <taxon>Bacillota</taxon>
        <taxon>Bacilli</taxon>
        <taxon>Bacillales</taxon>
        <taxon>Bacillaceae</taxon>
        <taxon>Bacillus</taxon>
        <taxon>Bacillus cereus group</taxon>
    </lineage>
</organism>
<dbReference type="Proteomes" id="UP000464780">
    <property type="component" value="Chromosome"/>
</dbReference>
<sequence length="234" mass="25136">MFKKCVSSVLAFGMALSLGFSSFAGNVNAEQSDTAKGPAMQYEQMSKDFEEKTNVVSEKVENTFTKLVEKNLADGKIKLESLENSKLNLDDVVVRTLENGDYFVKVSTKGENATETFSGFSVIFNQNKELVSVFEVNLNQLDEDTAALKTWSNGQKVTDVVMEKPDVQPQWSYSYFENCLSSQGVPWAAVAALGFVCGAACVGTGGAACAPCLYAGSSISGGTIGYCLGKALRQ</sequence>
<proteinExistence type="predicted"/>
<name>A0A6I7E9J0_BACCE</name>
<accession>A0A6I7E9J0</accession>
<dbReference type="RefSeq" id="WP_001994911.1">
    <property type="nucleotide sequence ID" value="NZ_CP028009.1"/>
</dbReference>
<dbReference type="EMBL" id="CP028009">
    <property type="protein sequence ID" value="QHV41827.1"/>
    <property type="molecule type" value="Genomic_DNA"/>
</dbReference>